<comment type="catalytic activity">
    <reaction evidence="4 5 6">
        <text>L-cysteine + L-glutamate + ATP = gamma-L-glutamyl-L-cysteine + ADP + phosphate + H(+)</text>
        <dbReference type="Rhea" id="RHEA:13285"/>
        <dbReference type="ChEBI" id="CHEBI:15378"/>
        <dbReference type="ChEBI" id="CHEBI:29985"/>
        <dbReference type="ChEBI" id="CHEBI:30616"/>
        <dbReference type="ChEBI" id="CHEBI:35235"/>
        <dbReference type="ChEBI" id="CHEBI:43474"/>
        <dbReference type="ChEBI" id="CHEBI:58173"/>
        <dbReference type="ChEBI" id="CHEBI:456216"/>
        <dbReference type="EC" id="6.3.2.2"/>
    </reaction>
</comment>
<dbReference type="EMBL" id="FZOF01000004">
    <property type="protein sequence ID" value="SNS27399.1"/>
    <property type="molecule type" value="Genomic_DNA"/>
</dbReference>
<protein>
    <recommendedName>
        <fullName evidence="5">Glutamate--cysteine ligase EgtA</fullName>
        <ecNumber evidence="5">6.3.2.2</ecNumber>
    </recommendedName>
    <alternativeName>
        <fullName evidence="5">Gamma-glutamylcysteine synthase</fullName>
        <shortName evidence="5">GCS</shortName>
        <shortName evidence="5">Gamma-ECS</shortName>
    </alternativeName>
</protein>
<reference evidence="8 9" key="1">
    <citation type="submission" date="2017-06" db="EMBL/GenBank/DDBJ databases">
        <authorList>
            <person name="Kim H.J."/>
            <person name="Triplett B.A."/>
        </authorList>
    </citation>
    <scope>NUCLEOTIDE SEQUENCE [LARGE SCALE GENOMIC DNA]</scope>
    <source>
        <strain evidence="8 9">CGMCC 4.1858</strain>
    </source>
</reference>
<gene>
    <name evidence="5" type="primary">egtA</name>
    <name evidence="8" type="ORF">SAMN05216252_104392</name>
</gene>
<dbReference type="EC" id="6.3.2.2" evidence="5"/>
<feature type="compositionally biased region" description="Polar residues" evidence="7">
    <location>
        <begin position="1"/>
        <end position="14"/>
    </location>
</feature>
<dbReference type="PIRSF" id="PIRSF017901">
    <property type="entry name" value="GCL"/>
    <property type="match status" value="1"/>
</dbReference>
<dbReference type="GO" id="GO:0005524">
    <property type="term" value="F:ATP binding"/>
    <property type="evidence" value="ECO:0007669"/>
    <property type="project" value="UniProtKB-UniRule"/>
</dbReference>
<keyword evidence="2 5" id="KW-0547">Nucleotide-binding</keyword>
<dbReference type="Proteomes" id="UP000198280">
    <property type="component" value="Unassembled WGS sequence"/>
</dbReference>
<dbReference type="NCBIfam" id="TIGR03444">
    <property type="entry name" value="EgtA_Cys_ligase"/>
    <property type="match status" value="1"/>
</dbReference>
<evidence type="ECO:0000256" key="7">
    <source>
        <dbReference type="SAM" id="MobiDB-lite"/>
    </source>
</evidence>
<dbReference type="GO" id="GO:0004357">
    <property type="term" value="F:glutamate-cysteine ligase activity"/>
    <property type="evidence" value="ECO:0007669"/>
    <property type="project" value="UniProtKB-UniRule"/>
</dbReference>
<accession>A0A239D580</accession>
<keyword evidence="3 5" id="KW-0067">ATP-binding</keyword>
<dbReference type="RefSeq" id="WP_089223475.1">
    <property type="nucleotide sequence ID" value="NZ_FZOF01000004.1"/>
</dbReference>
<dbReference type="InterPro" id="IPR017809">
    <property type="entry name" value="EgtA_Actinobacteria"/>
</dbReference>
<evidence type="ECO:0000256" key="4">
    <source>
        <dbReference type="ARBA" id="ARBA00048819"/>
    </source>
</evidence>
<dbReference type="InterPro" id="IPR006336">
    <property type="entry name" value="GCS2"/>
</dbReference>
<comment type="pathway">
    <text evidence="5">Amino-acid biosynthesis; ergothioneine biosynthesis.</text>
</comment>
<dbReference type="Pfam" id="PF04107">
    <property type="entry name" value="GCS2"/>
    <property type="match status" value="1"/>
</dbReference>
<dbReference type="PANTHER" id="PTHR34378">
    <property type="entry name" value="GLUTAMATE--CYSTEINE LIGASE, CHLOROPLASTIC"/>
    <property type="match status" value="1"/>
</dbReference>
<dbReference type="PANTHER" id="PTHR34378:SF1">
    <property type="entry name" value="GLUTAMATE--CYSTEINE LIGASE, CHLOROPLASTIC"/>
    <property type="match status" value="1"/>
</dbReference>
<organism evidence="8 9">
    <name type="scientific">Actinacidiphila glaucinigra</name>
    <dbReference type="NCBI Taxonomy" id="235986"/>
    <lineage>
        <taxon>Bacteria</taxon>
        <taxon>Bacillati</taxon>
        <taxon>Actinomycetota</taxon>
        <taxon>Actinomycetes</taxon>
        <taxon>Kitasatosporales</taxon>
        <taxon>Streptomycetaceae</taxon>
        <taxon>Actinacidiphila</taxon>
    </lineage>
</organism>
<sequence>MPGTSQRMETSEPISETAAEDHIQGICFKTGPPRRIGVELEWFLHDPHDPARPVGPARLGAAVAGLRDLYLRSRLTTEPGGQLELSSLPAPSLTACVDAAAADLHSVRHRLRREGLALAGHGHDPWRRPRRLLDEPRYAAMETYFDRSGPAGRAMMCSTASVQVCLDSGTEEPGPFGLGRRWLLAHLLGAVLVAAFANSPLSTGRPTGWRSTRQAVWAALDPGRTLAPPAGTDPRTAWTAYALDAPVLCIRGEEAPWTVPDGLTFRDWIRQGSHRRPTAADLDYHLSTLFPPVRPRGYLELRMIDAQPGRDGWIVPLAVAVSLFDDAAASEVAYRAVKPLADAAGRDPAPRNPLWRRAARHGLADPELHSIAMTCFAAAREALPRLGADRAVQGAVDDFTERYVQRGRCPADDMLDAFLRKESRT</sequence>
<evidence type="ECO:0000313" key="8">
    <source>
        <dbReference type="EMBL" id="SNS27399.1"/>
    </source>
</evidence>
<dbReference type="HAMAP" id="MF_02034">
    <property type="entry name" value="EgtA"/>
    <property type="match status" value="1"/>
</dbReference>
<comment type="similarity">
    <text evidence="5 6">Belongs to the glutamate--cysteine ligase type 2 family. EgtA subfamily.</text>
</comment>
<evidence type="ECO:0000256" key="2">
    <source>
        <dbReference type="ARBA" id="ARBA00022741"/>
    </source>
</evidence>
<name>A0A239D580_9ACTN</name>
<feature type="region of interest" description="Disordered" evidence="7">
    <location>
        <begin position="1"/>
        <end position="21"/>
    </location>
</feature>
<evidence type="ECO:0000256" key="6">
    <source>
        <dbReference type="PIRNR" id="PIRNR017901"/>
    </source>
</evidence>
<dbReference type="InterPro" id="IPR014746">
    <property type="entry name" value="Gln_synth/guanido_kin_cat_dom"/>
</dbReference>
<dbReference type="GO" id="GO:0052699">
    <property type="term" value="P:ergothioneine biosynthetic process"/>
    <property type="evidence" value="ECO:0007669"/>
    <property type="project" value="UniProtKB-UniRule"/>
</dbReference>
<dbReference type="OrthoDB" id="9780152at2"/>
<dbReference type="SUPFAM" id="SSF55931">
    <property type="entry name" value="Glutamine synthetase/guanido kinase"/>
    <property type="match status" value="1"/>
</dbReference>
<keyword evidence="9" id="KW-1185">Reference proteome</keyword>
<evidence type="ECO:0000313" key="9">
    <source>
        <dbReference type="Proteomes" id="UP000198280"/>
    </source>
</evidence>
<evidence type="ECO:0000256" key="1">
    <source>
        <dbReference type="ARBA" id="ARBA00022598"/>
    </source>
</evidence>
<dbReference type="AlphaFoldDB" id="A0A239D580"/>
<dbReference type="UniPathway" id="UPA01014"/>
<dbReference type="GO" id="GO:0006750">
    <property type="term" value="P:glutathione biosynthetic process"/>
    <property type="evidence" value="ECO:0007669"/>
    <property type="project" value="UniProtKB-UniRule"/>
</dbReference>
<dbReference type="Gene3D" id="3.30.590.20">
    <property type="match status" value="1"/>
</dbReference>
<evidence type="ECO:0000256" key="5">
    <source>
        <dbReference type="HAMAP-Rule" id="MF_02034"/>
    </source>
</evidence>
<comment type="function">
    <text evidence="5">Catalyzes the synthesis of gamma-glutamylcysteine (gamma-GC). This compound is used as substrate for the biosynthesis of the low-molecular thiol compound ergothioneine.</text>
</comment>
<dbReference type="InterPro" id="IPR035434">
    <property type="entry name" value="GCL_bact_plant"/>
</dbReference>
<evidence type="ECO:0000256" key="3">
    <source>
        <dbReference type="ARBA" id="ARBA00022840"/>
    </source>
</evidence>
<proteinExistence type="inferred from homology"/>
<keyword evidence="1 5" id="KW-0436">Ligase</keyword>